<feature type="domain" description="Alpha/beta hydrolase fold-3" evidence="2">
    <location>
        <begin position="82"/>
        <end position="175"/>
    </location>
</feature>
<dbReference type="GeneID" id="92073470"/>
<sequence>MAGHSPARFAELQAAVTAARAQFDAAKAAQPDNLAEVLAGVEENPVQIPSRDGGRAIEARLYRSTAAKDAAAASSSGPSPVLVNWHGSGMVFHMFGQDRPFCAQMARDLPGLVVVDADYRKGPEDPFPAAMHDVEDALRWVAAQPDVYDVARVALSGFSAGGLLALVASSSFRQTFATSDDALKQMQIPPRRRRLPAHGPLRPPRGPPAGREARPAHPAADGCAVRRVLHARPGGAQGPARLAGARRRRTVSRARRHRHVRGATTARPRRTSWRAN</sequence>
<dbReference type="EMBL" id="JAQQWE010000003">
    <property type="protein sequence ID" value="KAK7959332.1"/>
    <property type="molecule type" value="Genomic_DNA"/>
</dbReference>
<evidence type="ECO:0000313" key="3">
    <source>
        <dbReference type="EMBL" id="KAK7959332.1"/>
    </source>
</evidence>
<evidence type="ECO:0000313" key="4">
    <source>
        <dbReference type="Proteomes" id="UP001391051"/>
    </source>
</evidence>
<reference evidence="3 4" key="1">
    <citation type="submission" date="2023-01" db="EMBL/GenBank/DDBJ databases">
        <title>Analysis of 21 Apiospora genomes using comparative genomics revels a genus with tremendous synthesis potential of carbohydrate active enzymes and secondary metabolites.</title>
        <authorList>
            <person name="Sorensen T."/>
        </authorList>
    </citation>
    <scope>NUCLEOTIDE SEQUENCE [LARGE SCALE GENOMIC DNA]</scope>
    <source>
        <strain evidence="3 4">CBS 24483</strain>
    </source>
</reference>
<keyword evidence="4" id="KW-1185">Reference proteome</keyword>
<proteinExistence type="predicted"/>
<gene>
    <name evidence="3" type="ORF">PG986_004186</name>
</gene>
<dbReference type="InterPro" id="IPR013094">
    <property type="entry name" value="AB_hydrolase_3"/>
</dbReference>
<name>A0ABR1QLV9_9PEZI</name>
<dbReference type="PANTHER" id="PTHR23024">
    <property type="entry name" value="ARYLACETAMIDE DEACETYLASE"/>
    <property type="match status" value="1"/>
</dbReference>
<dbReference type="RefSeq" id="XP_066703035.1">
    <property type="nucleotide sequence ID" value="XM_066840408.1"/>
</dbReference>
<dbReference type="InterPro" id="IPR050466">
    <property type="entry name" value="Carboxylest/Gibb_receptor"/>
</dbReference>
<organism evidence="3 4">
    <name type="scientific">Apiospora aurea</name>
    <dbReference type="NCBI Taxonomy" id="335848"/>
    <lineage>
        <taxon>Eukaryota</taxon>
        <taxon>Fungi</taxon>
        <taxon>Dikarya</taxon>
        <taxon>Ascomycota</taxon>
        <taxon>Pezizomycotina</taxon>
        <taxon>Sordariomycetes</taxon>
        <taxon>Xylariomycetidae</taxon>
        <taxon>Amphisphaeriales</taxon>
        <taxon>Apiosporaceae</taxon>
        <taxon>Apiospora</taxon>
    </lineage>
</organism>
<dbReference type="SUPFAM" id="SSF53474">
    <property type="entry name" value="alpha/beta-Hydrolases"/>
    <property type="match status" value="1"/>
</dbReference>
<dbReference type="Proteomes" id="UP001391051">
    <property type="component" value="Unassembled WGS sequence"/>
</dbReference>
<dbReference type="Pfam" id="PF07859">
    <property type="entry name" value="Abhydrolase_3"/>
    <property type="match status" value="1"/>
</dbReference>
<dbReference type="InterPro" id="IPR029058">
    <property type="entry name" value="AB_hydrolase_fold"/>
</dbReference>
<feature type="region of interest" description="Disordered" evidence="1">
    <location>
        <begin position="181"/>
        <end position="276"/>
    </location>
</feature>
<dbReference type="Gene3D" id="3.40.50.1820">
    <property type="entry name" value="alpha/beta hydrolase"/>
    <property type="match status" value="1"/>
</dbReference>
<feature type="compositionally biased region" description="Low complexity" evidence="1">
    <location>
        <begin position="231"/>
        <end position="243"/>
    </location>
</feature>
<protein>
    <submittedName>
        <fullName evidence="3">Esterase/lipase</fullName>
    </submittedName>
</protein>
<accession>A0ABR1QLV9</accession>
<dbReference type="PANTHER" id="PTHR23024:SF242">
    <property type="entry name" value="ALPHA_BETA HYDROLASE FOLD-3 DOMAIN-CONTAINING PROTEIN-RELATED"/>
    <property type="match status" value="1"/>
</dbReference>
<comment type="caution">
    <text evidence="3">The sequence shown here is derived from an EMBL/GenBank/DDBJ whole genome shotgun (WGS) entry which is preliminary data.</text>
</comment>
<evidence type="ECO:0000259" key="2">
    <source>
        <dbReference type="Pfam" id="PF07859"/>
    </source>
</evidence>
<feature type="compositionally biased region" description="Basic residues" evidence="1">
    <location>
        <begin position="244"/>
        <end position="276"/>
    </location>
</feature>
<evidence type="ECO:0000256" key="1">
    <source>
        <dbReference type="SAM" id="MobiDB-lite"/>
    </source>
</evidence>